<accession>A0ABQ3IC22</accession>
<dbReference type="InterPro" id="IPR002575">
    <property type="entry name" value="Aminoglycoside_PTrfase"/>
</dbReference>
<dbReference type="EMBL" id="BNAG01000003">
    <property type="protein sequence ID" value="GHE68425.1"/>
    <property type="molecule type" value="Genomic_DNA"/>
</dbReference>
<dbReference type="RefSeq" id="WP_189630619.1">
    <property type="nucleotide sequence ID" value="NZ_BNAG01000003.1"/>
</dbReference>
<dbReference type="PANTHER" id="PTHR45688">
    <property type="match status" value="1"/>
</dbReference>
<dbReference type="PROSITE" id="PS00600">
    <property type="entry name" value="AA_TRANSFER_CLASS_3"/>
    <property type="match status" value="1"/>
</dbReference>
<dbReference type="Pfam" id="PF01636">
    <property type="entry name" value="APH"/>
    <property type="match status" value="1"/>
</dbReference>
<sequence>MEELLLTHYQIQVKTIEELEGYISHNYRVIGHEANYVLKVYPNTPRVKEEVLGEIALVRQLDHLNSRQISTTIPNTNHELLSTVSLNGKECLLQLMSYIEGTFLAETTHTPQLFESFGQFLGHMDQRLINFENSAIASRRLVWNLDNFELATPLAQYIAPPSKKKLVDHYIIEWRQHVAHKLPHLRHSIIYNDANDWNVLVHDSAFGIIDFGDASYSALINEVAIACTYALMNKEEPLKWASYLVKGYHSVMPLQEEELNLLYYLIAGRLVTSVCKSAEQAKAQPHNTYIQISEEGAWKLLEKWITIGPVLAENTFREACSYSPKGPPPLENQINNRHKFISKGLSISYNTPIHMESAIFQYMFDRHGNRFLDAYNNIPHVGHQHPKVVEAAQRQIAKLNTNTRYLYDALPQYAEKLLSKFPDHLNRVFFVNSGSAASDLAIRLAQNFTSRTNIGVVQHGYHGNTRTGIQISPYKYMGKGGTGRAENIVEAELPDSYRGRYRGASAGEDYAQDYINLLSQGEPLAAFIAEPIVGCGGQVPLANGFLRKLVPHLRNSGSLYISDEVQTGFGRMGSHYWGFQMHEVSPDIVVLGKPIGNGHPMAAVVCTQPIADAFDNGMEFFSSFGGNPVSCEIGLAVLETIEEEGLQKNALEVGNYKKDLFTTLAKQFPQIGDIRGSGLFLGLEIIADDDLTPHTQLASVIKNELRNRHILVSTDGPHDNVIKSKPPMCFNKTNAEELVSAMHEILTRNT</sequence>
<dbReference type="InterPro" id="IPR015424">
    <property type="entry name" value="PyrdxlP-dep_Trfase"/>
</dbReference>
<dbReference type="Pfam" id="PF00202">
    <property type="entry name" value="Aminotran_3"/>
    <property type="match status" value="1"/>
</dbReference>
<evidence type="ECO:0000256" key="3">
    <source>
        <dbReference type="ARBA" id="ARBA00022898"/>
    </source>
</evidence>
<reference evidence="6" key="1">
    <citation type="journal article" date="2019" name="Int. J. Syst. Evol. Microbiol.">
        <title>The Global Catalogue of Microorganisms (GCM) 10K type strain sequencing project: providing services to taxonomists for standard genome sequencing and annotation.</title>
        <authorList>
            <consortium name="The Broad Institute Genomics Platform"/>
            <consortium name="The Broad Institute Genome Sequencing Center for Infectious Disease"/>
            <person name="Wu L."/>
            <person name="Ma J."/>
        </authorList>
    </citation>
    <scope>NUCLEOTIDE SEQUENCE [LARGE SCALE GENOMIC DNA]</scope>
    <source>
        <strain evidence="6">CGMCC 1.15111</strain>
    </source>
</reference>
<dbReference type="GO" id="GO:0008483">
    <property type="term" value="F:transaminase activity"/>
    <property type="evidence" value="ECO:0007669"/>
    <property type="project" value="UniProtKB-KW"/>
</dbReference>
<dbReference type="Proteomes" id="UP000658258">
    <property type="component" value="Unassembled WGS sequence"/>
</dbReference>
<dbReference type="SUPFAM" id="SSF53383">
    <property type="entry name" value="PLP-dependent transferases"/>
    <property type="match status" value="1"/>
</dbReference>
<dbReference type="Gene3D" id="3.90.1200.10">
    <property type="match status" value="1"/>
</dbReference>
<dbReference type="InterPro" id="IPR005814">
    <property type="entry name" value="Aminotrans_3"/>
</dbReference>
<dbReference type="SUPFAM" id="SSF56112">
    <property type="entry name" value="Protein kinase-like (PK-like)"/>
    <property type="match status" value="1"/>
</dbReference>
<keyword evidence="5" id="KW-0808">Transferase</keyword>
<comment type="similarity">
    <text evidence="2">Belongs to the class-III pyridoxal-phosphate-dependent aminotransferase family.</text>
</comment>
<evidence type="ECO:0000256" key="1">
    <source>
        <dbReference type="ARBA" id="ARBA00001933"/>
    </source>
</evidence>
<dbReference type="CDD" id="cd00610">
    <property type="entry name" value="OAT_like"/>
    <property type="match status" value="1"/>
</dbReference>
<dbReference type="InterPro" id="IPR015422">
    <property type="entry name" value="PyrdxlP-dep_Trfase_small"/>
</dbReference>
<gene>
    <name evidence="5" type="ORF">GCM10011340_25250</name>
</gene>
<feature type="domain" description="Aminoglycoside phosphotransferase" evidence="4">
    <location>
        <begin position="19"/>
        <end position="249"/>
    </location>
</feature>
<evidence type="ECO:0000256" key="2">
    <source>
        <dbReference type="ARBA" id="ARBA00008954"/>
    </source>
</evidence>
<proteinExistence type="inferred from homology"/>
<organism evidence="5 6">
    <name type="scientific">Roseivirga thermotolerans</name>
    <dbReference type="NCBI Taxonomy" id="1758176"/>
    <lineage>
        <taxon>Bacteria</taxon>
        <taxon>Pseudomonadati</taxon>
        <taxon>Bacteroidota</taxon>
        <taxon>Cytophagia</taxon>
        <taxon>Cytophagales</taxon>
        <taxon>Roseivirgaceae</taxon>
        <taxon>Roseivirga</taxon>
    </lineage>
</organism>
<dbReference type="Gene3D" id="3.40.640.10">
    <property type="entry name" value="Type I PLP-dependent aspartate aminotransferase-like (Major domain)"/>
    <property type="match status" value="1"/>
</dbReference>
<dbReference type="InterPro" id="IPR011009">
    <property type="entry name" value="Kinase-like_dom_sf"/>
</dbReference>
<name>A0ABQ3IC22_9BACT</name>
<protein>
    <submittedName>
        <fullName evidence="5">Aminotransferase</fullName>
    </submittedName>
</protein>
<evidence type="ECO:0000259" key="4">
    <source>
        <dbReference type="Pfam" id="PF01636"/>
    </source>
</evidence>
<comment type="caution">
    <text evidence="5">The sequence shown here is derived from an EMBL/GenBank/DDBJ whole genome shotgun (WGS) entry which is preliminary data.</text>
</comment>
<keyword evidence="6" id="KW-1185">Reference proteome</keyword>
<keyword evidence="5" id="KW-0032">Aminotransferase</keyword>
<dbReference type="Gene3D" id="3.90.1150.10">
    <property type="entry name" value="Aspartate Aminotransferase, domain 1"/>
    <property type="match status" value="1"/>
</dbReference>
<evidence type="ECO:0000313" key="6">
    <source>
        <dbReference type="Proteomes" id="UP000658258"/>
    </source>
</evidence>
<comment type="cofactor">
    <cofactor evidence="1">
        <name>pyridoxal 5'-phosphate</name>
        <dbReference type="ChEBI" id="CHEBI:597326"/>
    </cofactor>
</comment>
<evidence type="ECO:0000313" key="5">
    <source>
        <dbReference type="EMBL" id="GHE68425.1"/>
    </source>
</evidence>
<dbReference type="InterPro" id="IPR049704">
    <property type="entry name" value="Aminotrans_3_PPA_site"/>
</dbReference>
<dbReference type="PANTHER" id="PTHR45688:SF13">
    <property type="entry name" value="ALANINE--GLYOXYLATE AMINOTRANSFERASE 2-LIKE"/>
    <property type="match status" value="1"/>
</dbReference>
<dbReference type="InterPro" id="IPR015421">
    <property type="entry name" value="PyrdxlP-dep_Trfase_major"/>
</dbReference>
<keyword evidence="3" id="KW-0663">Pyridoxal phosphate</keyword>